<protein>
    <submittedName>
        <fullName evidence="1">Uncharacterized protein</fullName>
    </submittedName>
</protein>
<reference evidence="2" key="1">
    <citation type="journal article" date="2023" name="Nat. Plants">
        <title>Single-cell RNA sequencing provides a high-resolution roadmap for understanding the multicellular compartmentation of specialized metabolism.</title>
        <authorList>
            <person name="Sun S."/>
            <person name="Shen X."/>
            <person name="Li Y."/>
            <person name="Li Y."/>
            <person name="Wang S."/>
            <person name="Li R."/>
            <person name="Zhang H."/>
            <person name="Shen G."/>
            <person name="Guo B."/>
            <person name="Wei J."/>
            <person name="Xu J."/>
            <person name="St-Pierre B."/>
            <person name="Chen S."/>
            <person name="Sun C."/>
        </authorList>
    </citation>
    <scope>NUCLEOTIDE SEQUENCE [LARGE SCALE GENOMIC DNA]</scope>
</reference>
<dbReference type="EMBL" id="CM044706">
    <property type="protein sequence ID" value="KAI5656631.1"/>
    <property type="molecule type" value="Genomic_DNA"/>
</dbReference>
<comment type="caution">
    <text evidence="1">The sequence shown here is derived from an EMBL/GenBank/DDBJ whole genome shotgun (WGS) entry which is preliminary data.</text>
</comment>
<proteinExistence type="predicted"/>
<dbReference type="Proteomes" id="UP001060085">
    <property type="component" value="Linkage Group LG06"/>
</dbReference>
<organism evidence="1 2">
    <name type="scientific">Catharanthus roseus</name>
    <name type="common">Madagascar periwinkle</name>
    <name type="synonym">Vinca rosea</name>
    <dbReference type="NCBI Taxonomy" id="4058"/>
    <lineage>
        <taxon>Eukaryota</taxon>
        <taxon>Viridiplantae</taxon>
        <taxon>Streptophyta</taxon>
        <taxon>Embryophyta</taxon>
        <taxon>Tracheophyta</taxon>
        <taxon>Spermatophyta</taxon>
        <taxon>Magnoliopsida</taxon>
        <taxon>eudicotyledons</taxon>
        <taxon>Gunneridae</taxon>
        <taxon>Pentapetalae</taxon>
        <taxon>asterids</taxon>
        <taxon>lamiids</taxon>
        <taxon>Gentianales</taxon>
        <taxon>Apocynaceae</taxon>
        <taxon>Rauvolfioideae</taxon>
        <taxon>Vinceae</taxon>
        <taxon>Catharanthinae</taxon>
        <taxon>Catharanthus</taxon>
    </lineage>
</organism>
<name>A0ACC0A7R2_CATRO</name>
<gene>
    <name evidence="1" type="ORF">M9H77_25424</name>
</gene>
<sequence length="138" mass="15697">MGPGLGPSFTIRVRVWVWGYPEGLDPFTALVPLYCSKHNMLNFSEMGVCWYSAESELDAMLPVKEYSVVYPQEGHEVRLLLRGEWDIRYGVWFWHVDELLMCGCGCMQSGGWGSFVIHGIKLLWPAEYGFTHISMGAN</sequence>
<evidence type="ECO:0000313" key="1">
    <source>
        <dbReference type="EMBL" id="KAI5656631.1"/>
    </source>
</evidence>
<evidence type="ECO:0000313" key="2">
    <source>
        <dbReference type="Proteomes" id="UP001060085"/>
    </source>
</evidence>
<accession>A0ACC0A7R2</accession>
<keyword evidence="2" id="KW-1185">Reference proteome</keyword>